<dbReference type="InterPro" id="IPR055342">
    <property type="entry name" value="MreC_beta-barrel_core"/>
</dbReference>
<dbReference type="AlphaFoldDB" id="A0A1F6EDZ3"/>
<dbReference type="PANTHER" id="PTHR34138:SF1">
    <property type="entry name" value="CELL SHAPE-DETERMINING PROTEIN MREC"/>
    <property type="match status" value="1"/>
</dbReference>
<reference evidence="4 5" key="1">
    <citation type="journal article" date="2016" name="Nat. Commun.">
        <title>Thousands of microbial genomes shed light on interconnected biogeochemical processes in an aquifer system.</title>
        <authorList>
            <person name="Anantharaman K."/>
            <person name="Brown C.T."/>
            <person name="Hug L.A."/>
            <person name="Sharon I."/>
            <person name="Castelle C.J."/>
            <person name="Probst A.J."/>
            <person name="Thomas B.C."/>
            <person name="Singh A."/>
            <person name="Wilkins M.J."/>
            <person name="Karaoz U."/>
            <person name="Brodie E.L."/>
            <person name="Williams K.H."/>
            <person name="Hubbard S.S."/>
            <person name="Banfield J.F."/>
        </authorList>
    </citation>
    <scope>NUCLEOTIDE SEQUENCE [LARGE SCALE GENOMIC DNA]</scope>
</reference>
<organism evidence="4 5">
    <name type="scientific">Candidatus Kaiserbacteria bacterium RIFCSPLOWO2_01_FULL_51_21</name>
    <dbReference type="NCBI Taxonomy" id="1798508"/>
    <lineage>
        <taxon>Bacteria</taxon>
        <taxon>Candidatus Kaiseribacteriota</taxon>
    </lineage>
</organism>
<keyword evidence="2" id="KW-0472">Membrane</keyword>
<accession>A0A1F6EDZ3</accession>
<dbReference type="GO" id="GO:0008360">
    <property type="term" value="P:regulation of cell shape"/>
    <property type="evidence" value="ECO:0007669"/>
    <property type="project" value="InterPro"/>
</dbReference>
<evidence type="ECO:0000256" key="1">
    <source>
        <dbReference type="SAM" id="Coils"/>
    </source>
</evidence>
<keyword evidence="1" id="KW-0175">Coiled coil</keyword>
<evidence type="ECO:0000313" key="5">
    <source>
        <dbReference type="Proteomes" id="UP000179115"/>
    </source>
</evidence>
<dbReference type="InterPro" id="IPR007221">
    <property type="entry name" value="MreC"/>
</dbReference>
<dbReference type="PANTHER" id="PTHR34138">
    <property type="entry name" value="CELL SHAPE-DETERMINING PROTEIN MREC"/>
    <property type="match status" value="1"/>
</dbReference>
<sequence>MNYLRRSKRPPDPFTKFVGGVFLFAVGTLALVQFFAPSFFPAVLHSLGGALWRSDAASVSSLGIFNYLRSKEDLILQNRDLKRELQEAKLRLAIFSMLQEEYENLERLVGREPKKDFILAAVLTRPNVSLYDTLVIDAGTKVGVAPEDLVTAGGVPIGTLERVYADTSVVRLYSTPGQIVLVHLGAEGIQVSAESRGGGNFKARLPRDVVVTEGDAVILPGIEPSLFAIVEKVIVEPSDPFQTFLFKSPVDPYTIQYVEIRKPPANPL</sequence>
<comment type="caution">
    <text evidence="4">The sequence shown here is derived from an EMBL/GenBank/DDBJ whole genome shotgun (WGS) entry which is preliminary data.</text>
</comment>
<evidence type="ECO:0000313" key="4">
    <source>
        <dbReference type="EMBL" id="OGG71883.1"/>
    </source>
</evidence>
<feature type="transmembrane region" description="Helical" evidence="2">
    <location>
        <begin position="21"/>
        <end position="44"/>
    </location>
</feature>
<proteinExistence type="predicted"/>
<keyword evidence="2" id="KW-1133">Transmembrane helix</keyword>
<feature type="domain" description="Rod shape-determining protein MreC beta-barrel core" evidence="3">
    <location>
        <begin position="122"/>
        <end position="260"/>
    </location>
</feature>
<evidence type="ECO:0000259" key="3">
    <source>
        <dbReference type="Pfam" id="PF04085"/>
    </source>
</evidence>
<name>A0A1F6EDZ3_9BACT</name>
<dbReference type="Pfam" id="PF04085">
    <property type="entry name" value="MreC"/>
    <property type="match status" value="1"/>
</dbReference>
<dbReference type="STRING" id="1798508.A3A35_03150"/>
<dbReference type="Proteomes" id="UP000179115">
    <property type="component" value="Unassembled WGS sequence"/>
</dbReference>
<dbReference type="InterPro" id="IPR042177">
    <property type="entry name" value="Cell/Rod_1"/>
</dbReference>
<dbReference type="EMBL" id="MFLV01000007">
    <property type="protein sequence ID" value="OGG71883.1"/>
    <property type="molecule type" value="Genomic_DNA"/>
</dbReference>
<dbReference type="Gene3D" id="2.40.10.340">
    <property type="entry name" value="Rod shape-determining protein MreC, domain 1"/>
    <property type="match status" value="1"/>
</dbReference>
<keyword evidence="2" id="KW-0812">Transmembrane</keyword>
<dbReference type="GO" id="GO:0005886">
    <property type="term" value="C:plasma membrane"/>
    <property type="evidence" value="ECO:0007669"/>
    <property type="project" value="TreeGrafter"/>
</dbReference>
<evidence type="ECO:0000256" key="2">
    <source>
        <dbReference type="SAM" id="Phobius"/>
    </source>
</evidence>
<feature type="coiled-coil region" evidence="1">
    <location>
        <begin position="71"/>
        <end position="98"/>
    </location>
</feature>
<protein>
    <recommendedName>
        <fullName evidence="3">Rod shape-determining protein MreC beta-barrel core domain-containing protein</fullName>
    </recommendedName>
</protein>
<gene>
    <name evidence="4" type="ORF">A3A35_03150</name>
</gene>